<dbReference type="NCBIfam" id="TIGR00254">
    <property type="entry name" value="GGDEF"/>
    <property type="match status" value="1"/>
</dbReference>
<dbReference type="InterPro" id="IPR052155">
    <property type="entry name" value="Biofilm_reg_signaling"/>
</dbReference>
<dbReference type="CDD" id="cd01949">
    <property type="entry name" value="GGDEF"/>
    <property type="match status" value="1"/>
</dbReference>
<accession>A0A221MFA4</accession>
<dbReference type="EMBL" id="CP022437">
    <property type="protein sequence ID" value="ASN06346.1"/>
    <property type="molecule type" value="Genomic_DNA"/>
</dbReference>
<dbReference type="InterPro" id="IPR043128">
    <property type="entry name" value="Rev_trsase/Diguanyl_cyclase"/>
</dbReference>
<protein>
    <recommendedName>
        <fullName evidence="1">GGDEF domain-containing protein</fullName>
    </recommendedName>
</protein>
<dbReference type="Pfam" id="PF00990">
    <property type="entry name" value="GGDEF"/>
    <property type="match status" value="1"/>
</dbReference>
<dbReference type="PANTHER" id="PTHR44757:SF2">
    <property type="entry name" value="BIOFILM ARCHITECTURE MAINTENANCE PROTEIN MBAA"/>
    <property type="match status" value="1"/>
</dbReference>
<dbReference type="SUPFAM" id="SSF55073">
    <property type="entry name" value="Nucleotide cyclase"/>
    <property type="match status" value="1"/>
</dbReference>
<reference evidence="2 3" key="1">
    <citation type="journal article" date="2003" name="Int. J. Syst. Evol. Microbiol.">
        <title>Virgibacillus carmonensis sp. nov., Virgibacillus necropolis sp. nov. and Virgibacillus picturae sp. nov., three novel species isolated from deteriorated mural paintings, transfer of the species of the genus salibacillus to Virgibacillus, as Virgibacillus marismortui comb. nov. and Virgibacillus salexigens comb. nov., and emended description of the genus Virgibacillus.</title>
        <authorList>
            <person name="Heyrman J."/>
            <person name="Logan N.A."/>
            <person name="Busse H.J."/>
            <person name="Balcaen A."/>
            <person name="Lebbe L."/>
            <person name="Rodriguez-Diaz M."/>
            <person name="Swings J."/>
            <person name="De Vos P."/>
        </authorList>
    </citation>
    <scope>NUCLEOTIDE SEQUENCE [LARGE SCALE GENOMIC DNA]</scope>
    <source>
        <strain evidence="2 3">LMG 19488</strain>
    </source>
</reference>
<dbReference type="OrthoDB" id="9759607at2"/>
<dbReference type="Proteomes" id="UP000204391">
    <property type="component" value="Chromosome"/>
</dbReference>
<keyword evidence="3" id="KW-1185">Reference proteome</keyword>
<dbReference type="KEGG" id="vne:CFK40_15620"/>
<feature type="domain" description="GGDEF" evidence="1">
    <location>
        <begin position="39"/>
        <end position="80"/>
    </location>
</feature>
<evidence type="ECO:0000259" key="1">
    <source>
        <dbReference type="PROSITE" id="PS50887"/>
    </source>
</evidence>
<organism evidence="2 3">
    <name type="scientific">Virgibacillus necropolis</name>
    <dbReference type="NCBI Taxonomy" id="163877"/>
    <lineage>
        <taxon>Bacteria</taxon>
        <taxon>Bacillati</taxon>
        <taxon>Bacillota</taxon>
        <taxon>Bacilli</taxon>
        <taxon>Bacillales</taxon>
        <taxon>Bacillaceae</taxon>
        <taxon>Virgibacillus</taxon>
    </lineage>
</organism>
<dbReference type="Gene3D" id="3.30.70.270">
    <property type="match status" value="1"/>
</dbReference>
<evidence type="ECO:0000313" key="3">
    <source>
        <dbReference type="Proteomes" id="UP000204391"/>
    </source>
</evidence>
<dbReference type="InterPro" id="IPR029787">
    <property type="entry name" value="Nucleotide_cyclase"/>
</dbReference>
<sequence>MSHYPFLRKRGDALTGLPNRYNLINELQNSITRCKQSNNDLAVMFMDLDRFNYVNDSKGHLAGDDLLKQDGKRLIKSVRN</sequence>
<proteinExistence type="predicted"/>
<evidence type="ECO:0000313" key="2">
    <source>
        <dbReference type="EMBL" id="ASN06346.1"/>
    </source>
</evidence>
<gene>
    <name evidence="2" type="ORF">CFK40_15620</name>
</gene>
<dbReference type="PROSITE" id="PS50887">
    <property type="entry name" value="GGDEF"/>
    <property type="match status" value="1"/>
</dbReference>
<name>A0A221MFA4_9BACI</name>
<dbReference type="InterPro" id="IPR000160">
    <property type="entry name" value="GGDEF_dom"/>
</dbReference>
<dbReference type="PANTHER" id="PTHR44757">
    <property type="entry name" value="DIGUANYLATE CYCLASE DGCP"/>
    <property type="match status" value="1"/>
</dbReference>
<dbReference type="AlphaFoldDB" id="A0A221MFA4"/>